<dbReference type="InterPro" id="IPR000831">
    <property type="entry name" value="Trp_repress"/>
</dbReference>
<organism evidence="1 2">
    <name type="scientific">Candidatus Doudnabacteria bacterium RIFCSPHIGHO2_01_FULL_46_24</name>
    <dbReference type="NCBI Taxonomy" id="1817825"/>
    <lineage>
        <taxon>Bacteria</taxon>
        <taxon>Candidatus Doudnaibacteriota</taxon>
    </lineage>
</organism>
<accession>A0A1F5NU95</accession>
<dbReference type="PANTHER" id="PTHR40080">
    <property type="entry name" value="LMO1763 PROTEIN"/>
    <property type="match status" value="1"/>
</dbReference>
<evidence type="ECO:0008006" key="3">
    <source>
        <dbReference type="Google" id="ProtNLM"/>
    </source>
</evidence>
<sequence length="177" mass="20621">MAKFSLKAKLSYKDTQEMIMSLCTAIAAIQNTREAAQLLTDLLGKQEMEMLAKRLKIAELLLNGETYQNIREALKVSEPTIARVNHWTQQSGEGYRLVLERTRQKRKNLGEAEKPVRLSALKRKYPMYFWPQIMLEHWAKSSSQKEKRQMKEILEKLGAKRKLYSELDKLLASNYNT</sequence>
<comment type="caution">
    <text evidence="1">The sequence shown here is derived from an EMBL/GenBank/DDBJ whole genome shotgun (WGS) entry which is preliminary data.</text>
</comment>
<dbReference type="EMBL" id="MFEL01000010">
    <property type="protein sequence ID" value="OGE81193.1"/>
    <property type="molecule type" value="Genomic_DNA"/>
</dbReference>
<dbReference type="InterPro" id="IPR038116">
    <property type="entry name" value="TrpR-like_sf"/>
</dbReference>
<dbReference type="SUPFAM" id="SSF48295">
    <property type="entry name" value="TrpR-like"/>
    <property type="match status" value="1"/>
</dbReference>
<dbReference type="NCBIfam" id="TIGR02531">
    <property type="entry name" value="yecD_yerC"/>
    <property type="match status" value="1"/>
</dbReference>
<dbReference type="STRING" id="1817825.A2720_01490"/>
<reference evidence="1 2" key="1">
    <citation type="journal article" date="2016" name="Nat. Commun.">
        <title>Thousands of microbial genomes shed light on interconnected biogeochemical processes in an aquifer system.</title>
        <authorList>
            <person name="Anantharaman K."/>
            <person name="Brown C.T."/>
            <person name="Hug L.A."/>
            <person name="Sharon I."/>
            <person name="Castelle C.J."/>
            <person name="Probst A.J."/>
            <person name="Thomas B.C."/>
            <person name="Singh A."/>
            <person name="Wilkins M.J."/>
            <person name="Karaoz U."/>
            <person name="Brodie E.L."/>
            <person name="Williams K.H."/>
            <person name="Hubbard S.S."/>
            <person name="Banfield J.F."/>
        </authorList>
    </citation>
    <scope>NUCLEOTIDE SEQUENCE [LARGE SCALE GENOMIC DNA]</scope>
</reference>
<dbReference type="Gene3D" id="1.10.1270.10">
    <property type="entry name" value="TrpR-like"/>
    <property type="match status" value="1"/>
</dbReference>
<name>A0A1F5NU95_9BACT</name>
<dbReference type="GO" id="GO:0043565">
    <property type="term" value="F:sequence-specific DNA binding"/>
    <property type="evidence" value="ECO:0007669"/>
    <property type="project" value="InterPro"/>
</dbReference>
<dbReference type="Pfam" id="PF01371">
    <property type="entry name" value="Trp_repressor"/>
    <property type="match status" value="1"/>
</dbReference>
<protein>
    <recommendedName>
        <fullName evidence="3">TrpR like protein, YerC/YecD</fullName>
    </recommendedName>
</protein>
<evidence type="ECO:0000313" key="1">
    <source>
        <dbReference type="EMBL" id="OGE81193.1"/>
    </source>
</evidence>
<dbReference type="GO" id="GO:0003700">
    <property type="term" value="F:DNA-binding transcription factor activity"/>
    <property type="evidence" value="ECO:0007669"/>
    <property type="project" value="InterPro"/>
</dbReference>
<gene>
    <name evidence="1" type="ORF">A2720_01490</name>
</gene>
<dbReference type="InterPro" id="IPR010921">
    <property type="entry name" value="Trp_repressor/repl_initiator"/>
</dbReference>
<dbReference type="InterPro" id="IPR013368">
    <property type="entry name" value="YecD_YerC"/>
</dbReference>
<dbReference type="Proteomes" id="UP000178892">
    <property type="component" value="Unassembled WGS sequence"/>
</dbReference>
<dbReference type="AlphaFoldDB" id="A0A1F5NU95"/>
<dbReference type="PANTHER" id="PTHR40080:SF1">
    <property type="entry name" value="TRPR-LIKE PROTEIN YERC_YECD"/>
    <property type="match status" value="1"/>
</dbReference>
<proteinExistence type="predicted"/>
<evidence type="ECO:0000313" key="2">
    <source>
        <dbReference type="Proteomes" id="UP000178892"/>
    </source>
</evidence>